<dbReference type="EMBL" id="CP023004">
    <property type="protein sequence ID" value="AWI09981.1"/>
    <property type="molecule type" value="Genomic_DNA"/>
</dbReference>
<evidence type="ECO:0000313" key="1">
    <source>
        <dbReference type="EMBL" id="AWI09981.1"/>
    </source>
</evidence>
<dbReference type="KEGG" id="elut:CKA38_12630"/>
<name>A0A2U8E554_9BACT</name>
<dbReference type="Proteomes" id="UP000244896">
    <property type="component" value="Chromosome"/>
</dbReference>
<evidence type="ECO:0008006" key="3">
    <source>
        <dbReference type="Google" id="ProtNLM"/>
    </source>
</evidence>
<dbReference type="NCBIfam" id="NF047593">
    <property type="entry name" value="IS66_ISAeme5_TnpA"/>
    <property type="match status" value="1"/>
</dbReference>
<evidence type="ECO:0000313" key="2">
    <source>
        <dbReference type="Proteomes" id="UP000244896"/>
    </source>
</evidence>
<accession>A0A2U8E554</accession>
<organism evidence="1 2">
    <name type="scientific">Ereboglobus luteus</name>
    <dbReference type="NCBI Taxonomy" id="1796921"/>
    <lineage>
        <taxon>Bacteria</taxon>
        <taxon>Pseudomonadati</taxon>
        <taxon>Verrucomicrobiota</taxon>
        <taxon>Opitutia</taxon>
        <taxon>Opitutales</taxon>
        <taxon>Opitutaceae</taxon>
        <taxon>Ereboglobus</taxon>
    </lineage>
</organism>
<dbReference type="AlphaFoldDB" id="A0A2U8E554"/>
<gene>
    <name evidence="1" type="ORF">CKA38_12630</name>
</gene>
<sequence>MTQKAFAKREGVNIHTFVAWLAQYRRENDGGMSQSRRARTQARFVELSAPASCVMGATTLEVVLRDGRIVRGADAASLAGLARLLES</sequence>
<keyword evidence="2" id="KW-1185">Reference proteome</keyword>
<reference evidence="1 2" key="1">
    <citation type="journal article" date="2018" name="Syst. Appl. Microbiol.">
        <title>Ereboglobus luteus gen. nov. sp. nov. from cockroach guts, and new insights into the oxygen relationship of the genera Opitutus and Didymococcus (Verrucomicrobia: Opitutaceae).</title>
        <authorList>
            <person name="Tegtmeier D."/>
            <person name="Belitz A."/>
            <person name="Radek R."/>
            <person name="Heimerl T."/>
            <person name="Brune A."/>
        </authorList>
    </citation>
    <scope>NUCLEOTIDE SEQUENCE [LARGE SCALE GENOMIC DNA]</scope>
    <source>
        <strain evidence="1 2">Ho45</strain>
    </source>
</reference>
<proteinExistence type="predicted"/>
<protein>
    <recommendedName>
        <fullName evidence="3">Transposase</fullName>
    </recommendedName>
</protein>